<dbReference type="Gene3D" id="3.30.70.100">
    <property type="match status" value="1"/>
</dbReference>
<keyword evidence="2" id="KW-0479">Metal-binding</keyword>
<evidence type="ECO:0000256" key="1">
    <source>
        <dbReference type="ARBA" id="ARBA00022481"/>
    </source>
</evidence>
<evidence type="ECO:0000259" key="7">
    <source>
        <dbReference type="PROSITE" id="PS50846"/>
    </source>
</evidence>
<proteinExistence type="inferred from homology"/>
<dbReference type="SUPFAM" id="SSF55008">
    <property type="entry name" value="HMA, heavy metal-associated domain"/>
    <property type="match status" value="1"/>
</dbReference>
<dbReference type="AlphaFoldDB" id="A0A978VW47"/>
<feature type="compositionally biased region" description="Gly residues" evidence="6">
    <location>
        <begin position="155"/>
        <end position="164"/>
    </location>
</feature>
<evidence type="ECO:0000256" key="2">
    <source>
        <dbReference type="ARBA" id="ARBA00022723"/>
    </source>
</evidence>
<name>A0A978VW47_ZIZJJ</name>
<dbReference type="OrthoDB" id="689350at2759"/>
<dbReference type="EMBL" id="JAEACU010000002">
    <property type="protein sequence ID" value="KAH7543042.1"/>
    <property type="molecule type" value="Genomic_DNA"/>
</dbReference>
<feature type="region of interest" description="Disordered" evidence="6">
    <location>
        <begin position="1"/>
        <end position="26"/>
    </location>
</feature>
<comment type="caution">
    <text evidence="8">The sequence shown here is derived from an EMBL/GenBank/DDBJ whole genome shotgun (WGS) entry which is preliminary data.</text>
</comment>
<feature type="compositionally biased region" description="Polar residues" evidence="6">
    <location>
        <begin position="272"/>
        <end position="286"/>
    </location>
</feature>
<evidence type="ECO:0000256" key="6">
    <source>
        <dbReference type="SAM" id="MobiDB-lite"/>
    </source>
</evidence>
<organism evidence="8 9">
    <name type="scientific">Ziziphus jujuba var. spinosa</name>
    <dbReference type="NCBI Taxonomy" id="714518"/>
    <lineage>
        <taxon>Eukaryota</taxon>
        <taxon>Viridiplantae</taxon>
        <taxon>Streptophyta</taxon>
        <taxon>Embryophyta</taxon>
        <taxon>Tracheophyta</taxon>
        <taxon>Spermatophyta</taxon>
        <taxon>Magnoliopsida</taxon>
        <taxon>eudicotyledons</taxon>
        <taxon>Gunneridae</taxon>
        <taxon>Pentapetalae</taxon>
        <taxon>rosids</taxon>
        <taxon>fabids</taxon>
        <taxon>Rosales</taxon>
        <taxon>Rhamnaceae</taxon>
        <taxon>Paliureae</taxon>
        <taxon>Ziziphus</taxon>
    </lineage>
</organism>
<dbReference type="Proteomes" id="UP000813462">
    <property type="component" value="Unassembled WGS sequence"/>
</dbReference>
<dbReference type="InterPro" id="IPR036163">
    <property type="entry name" value="HMA_dom_sf"/>
</dbReference>
<dbReference type="FunFam" id="3.30.70.100:FF:000008">
    <property type="entry name" value="Copper transport protein ATOX1"/>
    <property type="match status" value="1"/>
</dbReference>
<accession>A0A978VW47</accession>
<feature type="compositionally biased region" description="Basic and acidic residues" evidence="6">
    <location>
        <begin position="113"/>
        <end position="138"/>
    </location>
</feature>
<feature type="compositionally biased region" description="Gly residues" evidence="6">
    <location>
        <begin position="219"/>
        <end position="234"/>
    </location>
</feature>
<feature type="compositionally biased region" description="Low complexity" evidence="6">
    <location>
        <begin position="244"/>
        <end position="258"/>
    </location>
</feature>
<evidence type="ECO:0000256" key="3">
    <source>
        <dbReference type="ARBA" id="ARBA00023288"/>
    </source>
</evidence>
<evidence type="ECO:0000256" key="4">
    <source>
        <dbReference type="ARBA" id="ARBA00023289"/>
    </source>
</evidence>
<feature type="compositionally biased region" description="Basic and acidic residues" evidence="6">
    <location>
        <begin position="93"/>
        <end position="105"/>
    </location>
</feature>
<dbReference type="Pfam" id="PF00403">
    <property type="entry name" value="HMA"/>
    <property type="match status" value="1"/>
</dbReference>
<feature type="compositionally biased region" description="Gly residues" evidence="6">
    <location>
        <begin position="174"/>
        <end position="184"/>
    </location>
</feature>
<protein>
    <recommendedName>
        <fullName evidence="7">HMA domain-containing protein</fullName>
    </recommendedName>
</protein>
<dbReference type="InterPro" id="IPR006121">
    <property type="entry name" value="HMA_dom"/>
</dbReference>
<keyword evidence="1" id="KW-0488">Methylation</keyword>
<dbReference type="PANTHER" id="PTHR45868">
    <property type="entry name" value="HEAVY METAL-ASSOCIATED ISOPRENYLATED PLANT PROTEIN 33-RELATED"/>
    <property type="match status" value="1"/>
</dbReference>
<evidence type="ECO:0000256" key="5">
    <source>
        <dbReference type="ARBA" id="ARBA00024045"/>
    </source>
</evidence>
<gene>
    <name evidence="8" type="ORF">FEM48_Zijuj02G0141000</name>
</gene>
<dbReference type="PROSITE" id="PS50846">
    <property type="entry name" value="HMA_2"/>
    <property type="match status" value="1"/>
</dbReference>
<evidence type="ECO:0000313" key="9">
    <source>
        <dbReference type="Proteomes" id="UP000813462"/>
    </source>
</evidence>
<comment type="similarity">
    <text evidence="5">Belongs to the HIPP family.</text>
</comment>
<feature type="region of interest" description="Disordered" evidence="6">
    <location>
        <begin position="89"/>
        <end position="286"/>
    </location>
</feature>
<reference evidence="8" key="1">
    <citation type="journal article" date="2021" name="Front. Plant Sci.">
        <title>Chromosome-Scale Genome Assembly for Chinese Sour Jujube and Insights Into Its Genome Evolution and Domestication Signature.</title>
        <authorList>
            <person name="Shen L.-Y."/>
            <person name="Luo H."/>
            <person name="Wang X.-L."/>
            <person name="Wang X.-M."/>
            <person name="Qiu X.-J."/>
            <person name="Liu H."/>
            <person name="Zhou S.-S."/>
            <person name="Jia K.-H."/>
            <person name="Nie S."/>
            <person name="Bao Y.-T."/>
            <person name="Zhang R.-G."/>
            <person name="Yun Q.-Z."/>
            <person name="Chai Y.-H."/>
            <person name="Lu J.-Y."/>
            <person name="Li Y."/>
            <person name="Zhao S.-W."/>
            <person name="Mao J.-F."/>
            <person name="Jia S.-G."/>
            <person name="Mao Y.-M."/>
        </authorList>
    </citation>
    <scope>NUCLEOTIDE SEQUENCE</scope>
    <source>
        <strain evidence="8">AT0</strain>
        <tissue evidence="8">Leaf</tissue>
    </source>
</reference>
<dbReference type="PANTHER" id="PTHR45868:SF69">
    <property type="entry name" value="HEAVY METAL-ASSOCIATED ISOPRENYLATED PLANT PROTEIN 35"/>
    <property type="match status" value="1"/>
</dbReference>
<evidence type="ECO:0000313" key="8">
    <source>
        <dbReference type="EMBL" id="KAH7543042.1"/>
    </source>
</evidence>
<dbReference type="CDD" id="cd00371">
    <property type="entry name" value="HMA"/>
    <property type="match status" value="1"/>
</dbReference>
<dbReference type="GO" id="GO:0046872">
    <property type="term" value="F:metal ion binding"/>
    <property type="evidence" value="ECO:0007669"/>
    <property type="project" value="UniProtKB-KW"/>
</dbReference>
<feature type="domain" description="HMA" evidence="7">
    <location>
        <begin position="33"/>
        <end position="96"/>
    </location>
</feature>
<keyword evidence="4" id="KW-0636">Prenylation</keyword>
<keyword evidence="3" id="KW-0449">Lipoprotein</keyword>
<sequence length="378" mass="40267">MATATPETKTESKVEAKSQTKEVEEINSQPLKYKTWVLKVSIHCEGCKRKVKKVLQNIDGVYTTNIDLKQQKVTVTGDVDAETLIKKLVKSGKHAERWPEKAESKGKKKNKGKNKEKQSDIESSEECNHGDDKEKQTGKVDVVQVHDSAKNNEGGSTGKNGDGGNVNKATSEGGQPGKQSNGGGHVKESKSEVKTVTIPASSQSAVVEKKTVVEIEGGTESGSGGGAQGSGGSGGKKKKKKGQKGNNNGNEVEQNIEGAAPGTGSPTHAHGPSSSGPGQNPVSANHTLPRHHEYQYPMQHYHAPPVYVVGYNTTHPASSYTTSYYTSPSPYSYSYASAHHGPGSETEPSAYYVESYSSPPSDSFELFSDENPNGCSIM</sequence>
<feature type="compositionally biased region" description="Basic and acidic residues" evidence="6">
    <location>
        <begin position="8"/>
        <end position="24"/>
    </location>
</feature>